<reference evidence="1" key="1">
    <citation type="journal article" date="2023" name="G3 (Bethesda)">
        <title>A reference genome for the long-term kleptoplast-retaining sea slug Elysia crispata morphotype clarki.</title>
        <authorList>
            <person name="Eastman K.E."/>
            <person name="Pendleton A.L."/>
            <person name="Shaikh M.A."/>
            <person name="Suttiyut T."/>
            <person name="Ogas R."/>
            <person name="Tomko P."/>
            <person name="Gavelis G."/>
            <person name="Widhalm J.R."/>
            <person name="Wisecaver J.H."/>
        </authorList>
    </citation>
    <scope>NUCLEOTIDE SEQUENCE</scope>
    <source>
        <strain evidence="1">ECLA1</strain>
    </source>
</reference>
<dbReference type="Proteomes" id="UP001283361">
    <property type="component" value="Unassembled WGS sequence"/>
</dbReference>
<dbReference type="EMBL" id="JAWDGP010005772">
    <property type="protein sequence ID" value="KAK3752293.1"/>
    <property type="molecule type" value="Genomic_DNA"/>
</dbReference>
<gene>
    <name evidence="1" type="ORF">RRG08_011253</name>
</gene>
<dbReference type="AlphaFoldDB" id="A0AAE0YNG5"/>
<keyword evidence="2" id="KW-1185">Reference proteome</keyword>
<evidence type="ECO:0000313" key="2">
    <source>
        <dbReference type="Proteomes" id="UP001283361"/>
    </source>
</evidence>
<proteinExistence type="predicted"/>
<comment type="caution">
    <text evidence="1">The sequence shown here is derived from an EMBL/GenBank/DDBJ whole genome shotgun (WGS) entry which is preliminary data.</text>
</comment>
<sequence>MIIDSENYVCGSERRPKLQYQIDIKQNIEPISILLIQTSRQILGTVRSQNVSVKPYDVYLEVRCIVYRYATESPVRKVLKQRVSLGKIAIDLDLKKNRVFHRKLCSRSLLSVEHCRTLDNWVRQHTWLNITSARTCFCQSQKPQSLSGTPEQTILWAEPLGRLLREHDFFQADTLPSRTENCTEFVSHKSLDDKTKRRGQQLLPSTIQRCNSPGEDPCCSSVPEPNLTKRRPSFCGLAS</sequence>
<name>A0AAE0YNG5_9GAST</name>
<evidence type="ECO:0000313" key="1">
    <source>
        <dbReference type="EMBL" id="KAK3752293.1"/>
    </source>
</evidence>
<accession>A0AAE0YNG5</accession>
<organism evidence="1 2">
    <name type="scientific">Elysia crispata</name>
    <name type="common">lettuce slug</name>
    <dbReference type="NCBI Taxonomy" id="231223"/>
    <lineage>
        <taxon>Eukaryota</taxon>
        <taxon>Metazoa</taxon>
        <taxon>Spiralia</taxon>
        <taxon>Lophotrochozoa</taxon>
        <taxon>Mollusca</taxon>
        <taxon>Gastropoda</taxon>
        <taxon>Heterobranchia</taxon>
        <taxon>Euthyneura</taxon>
        <taxon>Panpulmonata</taxon>
        <taxon>Sacoglossa</taxon>
        <taxon>Placobranchoidea</taxon>
        <taxon>Plakobranchidae</taxon>
        <taxon>Elysia</taxon>
    </lineage>
</organism>
<protein>
    <submittedName>
        <fullName evidence="1">Uncharacterized protein</fullName>
    </submittedName>
</protein>